<comment type="similarity">
    <text evidence="2">Belongs to the unkempt family.</text>
</comment>
<dbReference type="Pfam" id="PF00642">
    <property type="entry name" value="zf-CCCH"/>
    <property type="match status" value="1"/>
</dbReference>
<evidence type="ECO:0000256" key="9">
    <source>
        <dbReference type="SAM" id="Coils"/>
    </source>
</evidence>
<dbReference type="SUPFAM" id="SSF90229">
    <property type="entry name" value="CCCH zinc finger"/>
    <property type="match status" value="1"/>
</dbReference>
<evidence type="ECO:0000256" key="10">
    <source>
        <dbReference type="SAM" id="MobiDB-lite"/>
    </source>
</evidence>
<evidence type="ECO:0000313" key="13">
    <source>
        <dbReference type="Proteomes" id="UP000326759"/>
    </source>
</evidence>
<accession>A0A5N5T9T9</accession>
<name>A0A5N5T9T9_9CRUS</name>
<evidence type="ECO:0000256" key="1">
    <source>
        <dbReference type="ARBA" id="ARBA00004496"/>
    </source>
</evidence>
<evidence type="ECO:0000259" key="11">
    <source>
        <dbReference type="PROSITE" id="PS50103"/>
    </source>
</evidence>
<dbReference type="Gene3D" id="4.10.1000.10">
    <property type="entry name" value="Zinc finger, CCCH-type"/>
    <property type="match status" value="1"/>
</dbReference>
<evidence type="ECO:0000256" key="5">
    <source>
        <dbReference type="ARBA" id="ARBA00022737"/>
    </source>
</evidence>
<feature type="region of interest" description="Disordered" evidence="10">
    <location>
        <begin position="503"/>
        <end position="525"/>
    </location>
</feature>
<evidence type="ECO:0000256" key="8">
    <source>
        <dbReference type="PROSITE-ProRule" id="PRU00723"/>
    </source>
</evidence>
<dbReference type="EMBL" id="SEYY01005224">
    <property type="protein sequence ID" value="KAB7503404.1"/>
    <property type="molecule type" value="Genomic_DNA"/>
</dbReference>
<feature type="compositionally biased region" description="Low complexity" evidence="10">
    <location>
        <begin position="436"/>
        <end position="452"/>
    </location>
</feature>
<keyword evidence="7 8" id="KW-0862">Zinc</keyword>
<dbReference type="InterPro" id="IPR045234">
    <property type="entry name" value="Unkempt-like"/>
</dbReference>
<feature type="compositionally biased region" description="Low complexity" evidence="10">
    <location>
        <begin position="466"/>
        <end position="482"/>
    </location>
</feature>
<keyword evidence="13" id="KW-1185">Reference proteome</keyword>
<organism evidence="12 13">
    <name type="scientific">Armadillidium nasatum</name>
    <dbReference type="NCBI Taxonomy" id="96803"/>
    <lineage>
        <taxon>Eukaryota</taxon>
        <taxon>Metazoa</taxon>
        <taxon>Ecdysozoa</taxon>
        <taxon>Arthropoda</taxon>
        <taxon>Crustacea</taxon>
        <taxon>Multicrustacea</taxon>
        <taxon>Malacostraca</taxon>
        <taxon>Eumalacostraca</taxon>
        <taxon>Peracarida</taxon>
        <taxon>Isopoda</taxon>
        <taxon>Oniscidea</taxon>
        <taxon>Crinocheta</taxon>
        <taxon>Armadillidiidae</taxon>
        <taxon>Armadillidium</taxon>
    </lineage>
</organism>
<feature type="region of interest" description="Disordered" evidence="10">
    <location>
        <begin position="660"/>
        <end position="689"/>
    </location>
</feature>
<evidence type="ECO:0000256" key="4">
    <source>
        <dbReference type="ARBA" id="ARBA00022723"/>
    </source>
</evidence>
<dbReference type="GO" id="GO:0008270">
    <property type="term" value="F:zinc ion binding"/>
    <property type="evidence" value="ECO:0007669"/>
    <property type="project" value="UniProtKB-KW"/>
</dbReference>
<comment type="subcellular location">
    <subcellularLocation>
        <location evidence="1">Cytoplasm</location>
    </subcellularLocation>
</comment>
<evidence type="ECO:0000256" key="3">
    <source>
        <dbReference type="ARBA" id="ARBA00022490"/>
    </source>
</evidence>
<dbReference type="InterPro" id="IPR036855">
    <property type="entry name" value="Znf_CCCH_sf"/>
</dbReference>
<feature type="compositionally biased region" description="Low complexity" evidence="10">
    <location>
        <begin position="709"/>
        <end position="719"/>
    </location>
</feature>
<keyword evidence="3" id="KW-0963">Cytoplasm</keyword>
<keyword evidence="5" id="KW-0677">Repeat</keyword>
<evidence type="ECO:0000256" key="2">
    <source>
        <dbReference type="ARBA" id="ARBA00008808"/>
    </source>
</evidence>
<dbReference type="InterPro" id="IPR000571">
    <property type="entry name" value="Znf_CCCH"/>
</dbReference>
<protein>
    <submittedName>
        <fullName evidence="12">RING finger protein unkempt</fullName>
    </submittedName>
</protein>
<feature type="region of interest" description="Disordered" evidence="10">
    <location>
        <begin position="426"/>
        <end position="490"/>
    </location>
</feature>
<dbReference type="SMART" id="SM00356">
    <property type="entry name" value="ZnF_C3H1"/>
    <property type="match status" value="4"/>
</dbReference>
<dbReference type="OrthoDB" id="20534at2759"/>
<feature type="domain" description="C3H1-type" evidence="11">
    <location>
        <begin position="70"/>
        <end position="99"/>
    </location>
</feature>
<reference evidence="12 13" key="1">
    <citation type="journal article" date="2019" name="PLoS Biol.">
        <title>Sex chromosomes control vertical transmission of feminizing Wolbachia symbionts in an isopod.</title>
        <authorList>
            <person name="Becking T."/>
            <person name="Chebbi M.A."/>
            <person name="Giraud I."/>
            <person name="Moumen B."/>
            <person name="Laverre T."/>
            <person name="Caubet Y."/>
            <person name="Peccoud J."/>
            <person name="Gilbert C."/>
            <person name="Cordaux R."/>
        </authorList>
    </citation>
    <scope>NUCLEOTIDE SEQUENCE [LARGE SCALE GENOMIC DNA]</scope>
    <source>
        <strain evidence="12">ANa2</strain>
        <tissue evidence="12">Whole body excluding digestive tract and cuticle</tissue>
    </source>
</reference>
<dbReference type="PANTHER" id="PTHR14493">
    <property type="entry name" value="UNKEMPT FAMILY MEMBER"/>
    <property type="match status" value="1"/>
</dbReference>
<evidence type="ECO:0000256" key="6">
    <source>
        <dbReference type="ARBA" id="ARBA00022771"/>
    </source>
</evidence>
<evidence type="ECO:0000256" key="7">
    <source>
        <dbReference type="ARBA" id="ARBA00022833"/>
    </source>
</evidence>
<sequence>MKSQESKSMWAPPSEKPNHYTYLKEFRVEQCQLFLQHKCTQHRPYTCFHWHFLNQRRRRPIRRRDGTFSYSPDNYCPKFDENTGICPDGDDCSLLHRTAGDTERRYHLRYYKTGMCVHDTDSRGMCVKNGPHCAFAHGVDDVRPPVYDIRELQAMESGEHENSNGIGPNSLDKERNMVNDDPKWQGMNSILCINLYLLLTPCFHFNYPILNIYKRIHNCSIFTDTTYVLANYKTETCKRPPRLCRQGYACPQYHNSRDRRRPPRKYKYRSTACPNVKHGDEWGEPANCEGGDSCQYCHTRTEQQFHPEIYKSTKCNDIQQNGYCPRGAFCAFAHVEQEMTQMRETAAIENCSGTSLADILQSALPPDNPQSNVSQSSSESINNSSANSNNLTTASPTTNTNSVFSTNSFSDSTKQNYSSILNKTSGSKSSFSALPNKQGNSNSVSQQQLQQQTVLAPIGSKPRHLSGNGSSSTGSANCTSGSPPSITKDMLLNNTVDGFCSSGTNSGSGSLYPKAPGSEREDRDALLRKQWASIESDPTLDPLEKAKRKRSLILASSGVASSSTHTLSSIPPSFNSSMQNTYLSSNVSPLAPPFYPTSDTVQSVIGNALEELNLDESMTLGSSLDRDFESKANTLTNSLSNSLTSSITGSGLIGGSSAPVNIPRSNYHDRSSLQSQSPSSTSSPGFPHSFLLQRENSFEQASSSFLRSAAPGAPAPTNNGGFGENSLFGVSPHHYPLSSGLSQSPLLSNIGGGMEVQRLRDELLSNRAKLASWEEGIAQARSACQAWKREADEAKGKVQLSEQAREELASKCASQQKELDEIRAGRLGPFVQSLHPQVELGKLPLHTLKALQNQLKRDLLQVEKVGRSSREVEWIERQHFGMNCLKS</sequence>
<feature type="compositionally biased region" description="Low complexity" evidence="10">
    <location>
        <begin position="672"/>
        <end position="684"/>
    </location>
</feature>
<comment type="caution">
    <text evidence="12">The sequence shown here is derived from an EMBL/GenBank/DDBJ whole genome shotgun (WGS) entry which is preliminary data.</text>
</comment>
<feature type="coiled-coil region" evidence="9">
    <location>
        <begin position="777"/>
        <end position="811"/>
    </location>
</feature>
<feature type="domain" description="C3H1-type" evidence="11">
    <location>
        <begin position="309"/>
        <end position="337"/>
    </location>
</feature>
<feature type="region of interest" description="Disordered" evidence="10">
    <location>
        <begin position="361"/>
        <end position="412"/>
    </location>
</feature>
<dbReference type="GO" id="GO:0005737">
    <property type="term" value="C:cytoplasm"/>
    <property type="evidence" value="ECO:0007669"/>
    <property type="project" value="UniProtKB-SubCell"/>
</dbReference>
<dbReference type="InterPro" id="IPR057296">
    <property type="entry name" value="UNK_Znf_5"/>
</dbReference>
<feature type="domain" description="C3H1-type" evidence="11">
    <location>
        <begin position="110"/>
        <end position="140"/>
    </location>
</feature>
<proteinExistence type="inferred from homology"/>
<dbReference type="Pfam" id="PF23035">
    <property type="entry name" value="zf-CCCH_UNK-like_4th"/>
    <property type="match status" value="1"/>
</dbReference>
<keyword evidence="4 8" id="KW-0479">Metal-binding</keyword>
<dbReference type="AlphaFoldDB" id="A0A5N5T9T9"/>
<keyword evidence="9" id="KW-0175">Coiled coil</keyword>
<feature type="zinc finger region" description="C3H1-type" evidence="8">
    <location>
        <begin position="70"/>
        <end position="99"/>
    </location>
</feature>
<feature type="compositionally biased region" description="Polar residues" evidence="10">
    <location>
        <begin position="426"/>
        <end position="435"/>
    </location>
</feature>
<dbReference type="Pfam" id="PF18384">
    <property type="entry name" value="zf_CCCH_5"/>
    <property type="match status" value="1"/>
</dbReference>
<dbReference type="PANTHER" id="PTHR14493:SF50">
    <property type="entry name" value="RING FINGER PROTEIN UNKEMPT"/>
    <property type="match status" value="1"/>
</dbReference>
<dbReference type="Pfam" id="PF23261">
    <property type="entry name" value="zf-CCCH_11"/>
    <property type="match status" value="1"/>
</dbReference>
<dbReference type="Proteomes" id="UP000326759">
    <property type="component" value="Unassembled WGS sequence"/>
</dbReference>
<feature type="zinc finger region" description="C3H1-type" evidence="8">
    <location>
        <begin position="110"/>
        <end position="140"/>
    </location>
</feature>
<feature type="compositionally biased region" description="Low complexity" evidence="10">
    <location>
        <begin position="369"/>
        <end position="412"/>
    </location>
</feature>
<keyword evidence="6 8" id="KW-0863">Zinc-finger</keyword>
<feature type="region of interest" description="Disordered" evidence="10">
    <location>
        <begin position="157"/>
        <end position="178"/>
    </location>
</feature>
<dbReference type="InterPro" id="IPR040594">
    <property type="entry name" value="UNK_Znf_1"/>
</dbReference>
<feature type="region of interest" description="Disordered" evidence="10">
    <location>
        <begin position="702"/>
        <end position="725"/>
    </location>
</feature>
<dbReference type="PROSITE" id="PS50103">
    <property type="entry name" value="ZF_C3H1"/>
    <property type="match status" value="3"/>
</dbReference>
<dbReference type="Pfam" id="PF25427">
    <property type="entry name" value="zf-CCCH_UNK"/>
    <property type="match status" value="1"/>
</dbReference>
<feature type="zinc finger region" description="C3H1-type" evidence="8">
    <location>
        <begin position="309"/>
        <end position="337"/>
    </location>
</feature>
<evidence type="ECO:0000313" key="12">
    <source>
        <dbReference type="EMBL" id="KAB7503404.1"/>
    </source>
</evidence>
<dbReference type="InterPro" id="IPR057295">
    <property type="entry name" value="UNK_Znf_4"/>
</dbReference>
<gene>
    <name evidence="12" type="primary">unk</name>
    <name evidence="12" type="ORF">Anas_09707</name>
</gene>